<dbReference type="RefSeq" id="WP_109837002.1">
    <property type="nucleotide sequence ID" value="NZ_QGKM01000014.1"/>
</dbReference>
<protein>
    <submittedName>
        <fullName evidence="1">Uncharacterized protein</fullName>
    </submittedName>
</protein>
<accession>A0A317CR00</accession>
<evidence type="ECO:0000313" key="1">
    <source>
        <dbReference type="EMBL" id="PWQ98840.1"/>
    </source>
</evidence>
<dbReference type="EMBL" id="QGKM01000014">
    <property type="protein sequence ID" value="PWQ98840.1"/>
    <property type="molecule type" value="Genomic_DNA"/>
</dbReference>
<dbReference type="Proteomes" id="UP000245539">
    <property type="component" value="Unassembled WGS sequence"/>
</dbReference>
<name>A0A317CR00_9GAMM</name>
<organism evidence="1 2">
    <name type="scientific">Leucothrix pacifica</name>
    <dbReference type="NCBI Taxonomy" id="1247513"/>
    <lineage>
        <taxon>Bacteria</taxon>
        <taxon>Pseudomonadati</taxon>
        <taxon>Pseudomonadota</taxon>
        <taxon>Gammaproteobacteria</taxon>
        <taxon>Thiotrichales</taxon>
        <taxon>Thiotrichaceae</taxon>
        <taxon>Leucothrix</taxon>
    </lineage>
</organism>
<keyword evidence="2" id="KW-1185">Reference proteome</keyword>
<comment type="caution">
    <text evidence="1">The sequence shown here is derived from an EMBL/GenBank/DDBJ whole genome shotgun (WGS) entry which is preliminary data.</text>
</comment>
<dbReference type="AlphaFoldDB" id="A0A317CR00"/>
<gene>
    <name evidence="1" type="ORF">DKW60_07290</name>
</gene>
<reference evidence="1 2" key="1">
    <citation type="submission" date="2018-05" db="EMBL/GenBank/DDBJ databases">
        <title>Leucothrix arctica sp. nov., isolated from Arctic seawater.</title>
        <authorList>
            <person name="Choi A."/>
            <person name="Baek K."/>
        </authorList>
    </citation>
    <scope>NUCLEOTIDE SEQUENCE [LARGE SCALE GENOMIC DNA]</scope>
    <source>
        <strain evidence="1 2">JCM 18388</strain>
    </source>
</reference>
<dbReference type="OrthoDB" id="1438245at2"/>
<sequence>MTAQVHEVLIIDGQETSMAFCPPLPENDSRVIESKDDDGYISFSTDCWRQYVGTWEIKENKFYLINLDGNFQLADKTPIFADWFTGVLRVPQGNMMHYVHMEFGSVYECEMHIYIEGGIITKSKTIDNRNKELYQDEFS</sequence>
<proteinExistence type="predicted"/>
<evidence type="ECO:0000313" key="2">
    <source>
        <dbReference type="Proteomes" id="UP000245539"/>
    </source>
</evidence>